<evidence type="ECO:0000313" key="4">
    <source>
        <dbReference type="Proteomes" id="UP000713904"/>
    </source>
</evidence>
<gene>
    <name evidence="3" type="ORF">HLB29_06715</name>
</gene>
<name>A0ABR6TLT6_9FIRM</name>
<protein>
    <submittedName>
        <fullName evidence="3">Class I SAM-dependent methyltransferase</fullName>
    </submittedName>
</protein>
<dbReference type="GO" id="GO:0032259">
    <property type="term" value="P:methylation"/>
    <property type="evidence" value="ECO:0007669"/>
    <property type="project" value="UniProtKB-KW"/>
</dbReference>
<sequence length="266" mass="31416">MKVKLDGIAETLLITLYIRAKDYSSDKSVLKDKLSYDISKEIEYDFSKFDKAWGSYYGTLARAKIMDDEISEYIYNHPNCSVISIGCGLDTRFNRIDNGKIKWYNLDLPEVIEFRKNFFKENKRVVNIPVSVFDRSWTDFIEKDNRDLIIFSEGVFMYFDETEIKEILNILVDNFESFELHLDLISKFIVNRSQKHDTVRNMNAEFKWGVKDGSEVVDICPELNQVDLINFTKEMKRILPLSKKIFLPFFYLFNNRLGIYRKEANS</sequence>
<organism evidence="3 4">
    <name type="scientific">Peptostreptococcus canis</name>
    <dbReference type="NCBI Taxonomy" id="1159213"/>
    <lineage>
        <taxon>Bacteria</taxon>
        <taxon>Bacillati</taxon>
        <taxon>Bacillota</taxon>
        <taxon>Clostridia</taxon>
        <taxon>Peptostreptococcales</taxon>
        <taxon>Peptostreptococcaceae</taxon>
        <taxon>Peptostreptococcus</taxon>
    </lineage>
</organism>
<keyword evidence="1 3" id="KW-0489">Methyltransferase</keyword>
<dbReference type="PANTHER" id="PTHR43619:SF2">
    <property type="entry name" value="S-ADENOSYL-L-METHIONINE-DEPENDENT METHYLTRANSFERASES SUPERFAMILY PROTEIN"/>
    <property type="match status" value="1"/>
</dbReference>
<dbReference type="PANTHER" id="PTHR43619">
    <property type="entry name" value="S-ADENOSYL-L-METHIONINE-DEPENDENT METHYLTRANSFERASE YKTD-RELATED"/>
    <property type="match status" value="1"/>
</dbReference>
<evidence type="ECO:0000256" key="2">
    <source>
        <dbReference type="ARBA" id="ARBA00022679"/>
    </source>
</evidence>
<dbReference type="PIRSF" id="PIRSF028177">
    <property type="entry name" value="Polyketide_synth_Omtfrase_TcmP"/>
    <property type="match status" value="1"/>
</dbReference>
<dbReference type="Pfam" id="PF04072">
    <property type="entry name" value="LCM"/>
    <property type="match status" value="1"/>
</dbReference>
<accession>A0ABR6TLT6</accession>
<dbReference type="InterPro" id="IPR029063">
    <property type="entry name" value="SAM-dependent_MTases_sf"/>
</dbReference>
<dbReference type="InterPro" id="IPR016874">
    <property type="entry name" value="TcmP-like"/>
</dbReference>
<keyword evidence="2" id="KW-0808">Transferase</keyword>
<evidence type="ECO:0000256" key="1">
    <source>
        <dbReference type="ARBA" id="ARBA00022603"/>
    </source>
</evidence>
<reference evidence="3 4" key="1">
    <citation type="submission" date="2020-05" db="EMBL/GenBank/DDBJ databases">
        <title>Draft genome of xy-202 and genomic insight in genome of the genus Peptostreptococcus.</title>
        <authorList>
            <person name="Zhang Z."/>
        </authorList>
    </citation>
    <scope>NUCLEOTIDE SEQUENCE [LARGE SCALE GENOMIC DNA]</scope>
    <source>
        <strain evidence="3 4">DSM 27025</strain>
    </source>
</reference>
<comment type="caution">
    <text evidence="3">The sequence shown here is derived from an EMBL/GenBank/DDBJ whole genome shotgun (WGS) entry which is preliminary data.</text>
</comment>
<dbReference type="GO" id="GO:0008168">
    <property type="term" value="F:methyltransferase activity"/>
    <property type="evidence" value="ECO:0007669"/>
    <property type="project" value="UniProtKB-KW"/>
</dbReference>
<proteinExistence type="predicted"/>
<dbReference type="SUPFAM" id="SSF53335">
    <property type="entry name" value="S-adenosyl-L-methionine-dependent methyltransferases"/>
    <property type="match status" value="1"/>
</dbReference>
<dbReference type="InterPro" id="IPR007213">
    <property type="entry name" value="Ppm1/Ppm2/Tcmp"/>
</dbReference>
<dbReference type="Proteomes" id="UP000713904">
    <property type="component" value="Unassembled WGS sequence"/>
</dbReference>
<dbReference type="EMBL" id="JABGBW010000005">
    <property type="protein sequence ID" value="MBC2576375.1"/>
    <property type="molecule type" value="Genomic_DNA"/>
</dbReference>
<keyword evidence="4" id="KW-1185">Reference proteome</keyword>
<dbReference type="RefSeq" id="WP_185624402.1">
    <property type="nucleotide sequence ID" value="NZ_JABGBW010000005.1"/>
</dbReference>
<dbReference type="Gene3D" id="3.40.50.150">
    <property type="entry name" value="Vaccinia Virus protein VP39"/>
    <property type="match status" value="1"/>
</dbReference>
<evidence type="ECO:0000313" key="3">
    <source>
        <dbReference type="EMBL" id="MBC2576375.1"/>
    </source>
</evidence>